<dbReference type="GO" id="GO:0003677">
    <property type="term" value="F:DNA binding"/>
    <property type="evidence" value="ECO:0007669"/>
    <property type="project" value="InterPro"/>
</dbReference>
<feature type="region of interest" description="Disordered" evidence="6">
    <location>
        <begin position="286"/>
        <end position="315"/>
    </location>
</feature>
<evidence type="ECO:0000256" key="2">
    <source>
        <dbReference type="ARBA" id="ARBA00022723"/>
    </source>
</evidence>
<feature type="region of interest" description="Disordered" evidence="6">
    <location>
        <begin position="596"/>
        <end position="649"/>
    </location>
</feature>
<dbReference type="InterPro" id="IPR029058">
    <property type="entry name" value="AB_hydrolase_fold"/>
</dbReference>
<organism evidence="8 9">
    <name type="scientific">Lentinula edodes</name>
    <name type="common">Shiitake mushroom</name>
    <name type="synonym">Lentinus edodes</name>
    <dbReference type="NCBI Taxonomy" id="5353"/>
    <lineage>
        <taxon>Eukaryota</taxon>
        <taxon>Fungi</taxon>
        <taxon>Dikarya</taxon>
        <taxon>Basidiomycota</taxon>
        <taxon>Agaricomycotina</taxon>
        <taxon>Agaricomycetes</taxon>
        <taxon>Agaricomycetidae</taxon>
        <taxon>Agaricales</taxon>
        <taxon>Marasmiineae</taxon>
        <taxon>Omphalotaceae</taxon>
        <taxon>Lentinula</taxon>
    </lineage>
</organism>
<dbReference type="PANTHER" id="PTHR47338">
    <property type="entry name" value="ZN(II)2CYS6 TRANSCRIPTION FACTOR (EUROFUNG)-RELATED"/>
    <property type="match status" value="1"/>
</dbReference>
<protein>
    <submittedName>
        <fullName evidence="8">N-carbamoylsarcosine amidase</fullName>
    </submittedName>
</protein>
<dbReference type="Gene3D" id="1.20.120.1020">
    <property type="entry name" value="Prion-inhibition and propagation, HeLo domain"/>
    <property type="match status" value="1"/>
</dbReference>
<evidence type="ECO:0000256" key="1">
    <source>
        <dbReference type="ARBA" id="ARBA00004123"/>
    </source>
</evidence>
<keyword evidence="5" id="KW-0539">Nucleus</keyword>
<dbReference type="GO" id="GO:0006351">
    <property type="term" value="P:DNA-templated transcription"/>
    <property type="evidence" value="ECO:0007669"/>
    <property type="project" value="InterPro"/>
</dbReference>
<dbReference type="Proteomes" id="UP000188533">
    <property type="component" value="Unassembled WGS sequence"/>
</dbReference>
<dbReference type="GO" id="GO:0000981">
    <property type="term" value="F:DNA-binding transcription factor activity, RNA polymerase II-specific"/>
    <property type="evidence" value="ECO:0007669"/>
    <property type="project" value="InterPro"/>
</dbReference>
<evidence type="ECO:0000256" key="3">
    <source>
        <dbReference type="ARBA" id="ARBA00023015"/>
    </source>
</evidence>
<keyword evidence="2" id="KW-0479">Metal-binding</keyword>
<evidence type="ECO:0000256" key="4">
    <source>
        <dbReference type="ARBA" id="ARBA00023163"/>
    </source>
</evidence>
<dbReference type="STRING" id="5353.A0A1Q3DX23"/>
<evidence type="ECO:0000313" key="8">
    <source>
        <dbReference type="EMBL" id="GAV99566.1"/>
    </source>
</evidence>
<keyword evidence="4" id="KW-0804">Transcription</keyword>
<keyword evidence="3" id="KW-0805">Transcription regulation</keyword>
<dbReference type="GO" id="GO:0005634">
    <property type="term" value="C:nucleus"/>
    <property type="evidence" value="ECO:0007669"/>
    <property type="project" value="UniProtKB-SubCell"/>
</dbReference>
<sequence length="1290" mass="143840">MSAIDRAPRPAQRRKRQRRDISADHVPPFPQVHAVVNGICSCCQQTVPSTLGSIPNDQPISPVAHEDLLPPQDGLVDACEWFFTTYFQLGFLHKPTFMHTLITAPQSISTFLLLSMLSISARFSPRLIERYGSGAAAADVFARQAQKLAGEELAGAATLDRAQAFFLCSIWNWGSGYRDRSWIYLGVAARMASILKLSQESSYNLGPDASVEAVISAEVSRRTWWVIFMSDNLLSSGCGRPVAFDLDQVTIPLPLDEDYFSFGYQGPATVLPGTNAEARPRSLHQAPFNAPQIDPQLQSQSHPPSPGSPANPNLNEPCERSLYGNLITIAEIWARVARSALVRSQPPGTPAPPSANLAPWHPESDYIIIKELEAWEASLGPRQTWSMSNLLAYQSKNLDMGFRGIFLFMHLAHIVMRRSYLPMLAHDVQNGQSSSIRTAFNDGQSQPPPAHFWETMVHDMFAHAFKAIELVKSWVPTRPFSRGCTPMMGFSLFMAGSVLAYLRKWKWLCLSLYPYTEAAIQNALDMIADIAVIWPQMGSQWHTALTKTAAELGPPDSMSLNGQRNRGVEGLGRAAEEDLIADQREGMYRHKSMEAFEEKAKQQQEQSSPVTPASDLSGLLNRRDVELPPTGASRTRSESTSSVQNTKQTHDTHMLYSLATAARYRNLGLSKLMPSLFDVLGKVLIYGQRLCIYPSAFDSEDERTFNLSLDNPGVEDVTLITSDKVTLKCYLLRASHDRSRTSLPDLRLSIRTVTPSVVPRAIIIMFHGNGYHAWLHLSSAKRFLRLGCDVLVVSYRGYGHSSGKPSEKGLRRDSQAALEYVLADAELSKSRIVLHGHSLGGAVAIDLAGRNPDKISGLIVENTFLSIPLVAKEIPGIRHLTFIIHQRWESYKRILKIPKHIPILMLSGKEDEVVPEWHMLKLWELAGMRGEGTDVKRSGSEGEETHPNCGNDMFKSIAGGTHADTWTRQCREVGFEIKGGICPTTALGQKFWLGSRDSAKLREKYGLMLVDELDKIPENFGTSEAQRTASFFRIKEAWRGIAKLDRVRSGREDNSASMTSRLRWAISSQSQFEALILEIRGFTDSLNNLLKESQQLTLLRDWDRVQLDMLSRVEDIGSLRLVQDVTEGYYECEGIFDMATRKAIVVADELPTGLSLGDQTVDFADSAQVVNSSRSIAVMQKADFDLPNNFPEVARCLARYRNLEHPSSLVLIEKKRYPAELSAEHRELLRTDKVFLCAWDTGTISRILAGVLFTIYPYRSQATEPFVRSSHLSSFAHCFTSFAILRSGHP</sequence>
<feature type="domain" description="Xylanolytic transcriptional activator regulatory" evidence="7">
    <location>
        <begin position="181"/>
        <end position="260"/>
    </location>
</feature>
<dbReference type="CDD" id="cd12148">
    <property type="entry name" value="fungal_TF_MHR"/>
    <property type="match status" value="1"/>
</dbReference>
<name>A0A1Q3DX23_LENED</name>
<feature type="compositionally biased region" description="Polar residues" evidence="6">
    <location>
        <begin position="632"/>
        <end position="647"/>
    </location>
</feature>
<dbReference type="InterPro" id="IPR022742">
    <property type="entry name" value="Hydrolase_4"/>
</dbReference>
<dbReference type="Pfam" id="PF14479">
    <property type="entry name" value="HeLo"/>
    <property type="match status" value="1"/>
</dbReference>
<dbReference type="InterPro" id="IPR007219">
    <property type="entry name" value="XnlR_reg_dom"/>
</dbReference>
<dbReference type="EMBL" id="BDGU01000015">
    <property type="protein sequence ID" value="GAV99566.1"/>
    <property type="molecule type" value="Genomic_DNA"/>
</dbReference>
<dbReference type="PANTHER" id="PTHR47338:SF5">
    <property type="entry name" value="ZN(II)2CYS6 TRANSCRIPTION FACTOR (EUROFUNG)"/>
    <property type="match status" value="1"/>
</dbReference>
<dbReference type="InterPro" id="IPR050815">
    <property type="entry name" value="TF_fung"/>
</dbReference>
<reference evidence="8 9" key="2">
    <citation type="submission" date="2017-02" db="EMBL/GenBank/DDBJ databases">
        <title>A genome survey and senescence transcriptome analysis in Lentinula edodes.</title>
        <authorList>
            <person name="Sakamoto Y."/>
            <person name="Nakade K."/>
            <person name="Sato S."/>
            <person name="Yoshida Y."/>
            <person name="Miyazaki K."/>
            <person name="Natsume S."/>
            <person name="Konno N."/>
        </authorList>
    </citation>
    <scope>NUCLEOTIDE SEQUENCE [LARGE SCALE GENOMIC DNA]</scope>
    <source>
        <strain evidence="8 9">NBRC 111202</strain>
    </source>
</reference>
<gene>
    <name evidence="8" type="ORF">LENED_001033</name>
</gene>
<dbReference type="InterPro" id="IPR029498">
    <property type="entry name" value="HeLo_dom"/>
</dbReference>
<dbReference type="GO" id="GO:0008270">
    <property type="term" value="F:zinc ion binding"/>
    <property type="evidence" value="ECO:0007669"/>
    <property type="project" value="InterPro"/>
</dbReference>
<dbReference type="SMART" id="SM00906">
    <property type="entry name" value="Fungal_trans"/>
    <property type="match status" value="1"/>
</dbReference>
<dbReference type="SUPFAM" id="SSF53474">
    <property type="entry name" value="alpha/beta-Hydrolases"/>
    <property type="match status" value="1"/>
</dbReference>
<proteinExistence type="predicted"/>
<evidence type="ECO:0000256" key="6">
    <source>
        <dbReference type="SAM" id="MobiDB-lite"/>
    </source>
</evidence>
<reference evidence="8 9" key="1">
    <citation type="submission" date="2016-08" db="EMBL/GenBank/DDBJ databases">
        <authorList>
            <consortium name="Lentinula edodes genome sequencing consortium"/>
            <person name="Sakamoto Y."/>
            <person name="Nakade K."/>
            <person name="Sato S."/>
            <person name="Yoshida Y."/>
            <person name="Miyazaki K."/>
            <person name="Natsume S."/>
            <person name="Konno N."/>
        </authorList>
    </citation>
    <scope>NUCLEOTIDE SEQUENCE [LARGE SCALE GENOMIC DNA]</scope>
    <source>
        <strain evidence="8 9">NBRC 111202</strain>
    </source>
</reference>
<evidence type="ECO:0000313" key="9">
    <source>
        <dbReference type="Proteomes" id="UP000188533"/>
    </source>
</evidence>
<dbReference type="Pfam" id="PF12146">
    <property type="entry name" value="Hydrolase_4"/>
    <property type="match status" value="1"/>
</dbReference>
<evidence type="ECO:0000256" key="5">
    <source>
        <dbReference type="ARBA" id="ARBA00023242"/>
    </source>
</evidence>
<dbReference type="Pfam" id="PF04082">
    <property type="entry name" value="Fungal_trans"/>
    <property type="match status" value="1"/>
</dbReference>
<keyword evidence="9" id="KW-1185">Reference proteome</keyword>
<comment type="subcellular location">
    <subcellularLocation>
        <location evidence="1">Nucleus</location>
    </subcellularLocation>
</comment>
<dbReference type="InterPro" id="IPR038305">
    <property type="entry name" value="HeLo_sf"/>
</dbReference>
<dbReference type="Gene3D" id="3.40.50.1820">
    <property type="entry name" value="alpha/beta hydrolase"/>
    <property type="match status" value="1"/>
</dbReference>
<evidence type="ECO:0000259" key="7">
    <source>
        <dbReference type="SMART" id="SM00906"/>
    </source>
</evidence>
<feature type="region of interest" description="Disordered" evidence="6">
    <location>
        <begin position="1"/>
        <end position="25"/>
    </location>
</feature>
<comment type="caution">
    <text evidence="8">The sequence shown here is derived from an EMBL/GenBank/DDBJ whole genome shotgun (WGS) entry which is preliminary data.</text>
</comment>
<accession>A0A1Q3DX23</accession>